<keyword evidence="4" id="KW-1185">Reference proteome</keyword>
<name>A0ABP0JVJ9_9DINO</name>
<evidence type="ECO:0000256" key="1">
    <source>
        <dbReference type="ARBA" id="ARBA00022737"/>
    </source>
</evidence>
<protein>
    <submittedName>
        <fullName evidence="3">Pentatricopeptide repeat-containing protein At2g41720 (Protein EMBRYO DEFECTIVE 2654)</fullName>
    </submittedName>
</protein>
<dbReference type="InterPro" id="IPR011990">
    <property type="entry name" value="TPR-like_helical_dom_sf"/>
</dbReference>
<dbReference type="Proteomes" id="UP001642464">
    <property type="component" value="Unassembled WGS sequence"/>
</dbReference>
<reference evidence="3 4" key="1">
    <citation type="submission" date="2024-02" db="EMBL/GenBank/DDBJ databases">
        <authorList>
            <person name="Chen Y."/>
            <person name="Shah S."/>
            <person name="Dougan E. K."/>
            <person name="Thang M."/>
            <person name="Chan C."/>
        </authorList>
    </citation>
    <scope>NUCLEOTIDE SEQUENCE [LARGE SCALE GENOMIC DNA]</scope>
</reference>
<evidence type="ECO:0000313" key="4">
    <source>
        <dbReference type="Proteomes" id="UP001642464"/>
    </source>
</evidence>
<sequence>MALRSEPLVQEALGNAEAVGHVGPLNSAIRRWAQMGRWQMSQALLVSLACWRWEASEVSFNAAMCFSPWAQALQLLRNLEGLKPTDAIGSNAAASCMEHWVWALQLLKRLGLRQLEATTISFNSTISAGARTTSWHQTLQLWNSMGAQEDIISRNGLITAVASTARMGATSRWPEALHLCSASSAKRLQPSLITYNATINVCEKAEVWPWVLELLRMLGPSLDLFSNNGALKACAWDLSLVLLHHMGHLSLEPDQVSLSASMGFRWRHSVALLRAECLPVPNEVSMGAALNACEKSTQWLKAIVLLGLMPTSQLKANSTIYNTTISACEKGFTWAQAFATLQQMMRSRVQRTETTINALVSACEKCSTWLWALHLLAPSTVRGPPRAGSPMGLNAAMAAGHKGHCSWRRILRLLADTGELRTAVSFDSALAALSWEWTQGLHLLRQMQCEVGCTGFSYELLMNALDSAPRHVLLAHELLTEVSEITDTELLDHLRRRA</sequence>
<dbReference type="PANTHER" id="PTHR47447:SF17">
    <property type="entry name" value="OS12G0638900 PROTEIN"/>
    <property type="match status" value="1"/>
</dbReference>
<accession>A0ABP0JVJ9</accession>
<evidence type="ECO:0000313" key="3">
    <source>
        <dbReference type="EMBL" id="CAK9018413.1"/>
    </source>
</evidence>
<dbReference type="PANTHER" id="PTHR47447">
    <property type="entry name" value="OS03G0856100 PROTEIN"/>
    <property type="match status" value="1"/>
</dbReference>
<keyword evidence="1" id="KW-0677">Repeat</keyword>
<organism evidence="3 4">
    <name type="scientific">Durusdinium trenchii</name>
    <dbReference type="NCBI Taxonomy" id="1381693"/>
    <lineage>
        <taxon>Eukaryota</taxon>
        <taxon>Sar</taxon>
        <taxon>Alveolata</taxon>
        <taxon>Dinophyceae</taxon>
        <taxon>Suessiales</taxon>
        <taxon>Symbiodiniaceae</taxon>
        <taxon>Durusdinium</taxon>
    </lineage>
</organism>
<proteinExistence type="predicted"/>
<dbReference type="EMBL" id="CAXAMM010008668">
    <property type="protein sequence ID" value="CAK9018108.1"/>
    <property type="molecule type" value="Genomic_DNA"/>
</dbReference>
<comment type="caution">
    <text evidence="3">The sequence shown here is derived from an EMBL/GenBank/DDBJ whole genome shotgun (WGS) entry which is preliminary data.</text>
</comment>
<dbReference type="Gene3D" id="1.25.40.10">
    <property type="entry name" value="Tetratricopeptide repeat domain"/>
    <property type="match status" value="2"/>
</dbReference>
<evidence type="ECO:0000313" key="2">
    <source>
        <dbReference type="EMBL" id="CAK9018108.1"/>
    </source>
</evidence>
<gene>
    <name evidence="2" type="ORF">SCF082_LOCUS13934</name>
    <name evidence="3" type="ORF">SCF082_LOCUS14081</name>
</gene>
<dbReference type="EMBL" id="CAXAMM010008779">
    <property type="protein sequence ID" value="CAK9018413.1"/>
    <property type="molecule type" value="Genomic_DNA"/>
</dbReference>